<proteinExistence type="inferred from homology"/>
<keyword evidence="3" id="KW-1185">Reference proteome</keyword>
<dbReference type="PANTHER" id="PTHR14096:SF57">
    <property type="entry name" value="APOLIPOPROTEIN L4"/>
    <property type="match status" value="1"/>
</dbReference>
<dbReference type="GO" id="GO:0042157">
    <property type="term" value="P:lipoprotein metabolic process"/>
    <property type="evidence" value="ECO:0007669"/>
    <property type="project" value="InterPro"/>
</dbReference>
<organism evidence="2 3">
    <name type="scientific">Hemibagrus guttatus</name>
    <dbReference type="NCBI Taxonomy" id="175788"/>
    <lineage>
        <taxon>Eukaryota</taxon>
        <taxon>Metazoa</taxon>
        <taxon>Chordata</taxon>
        <taxon>Craniata</taxon>
        <taxon>Vertebrata</taxon>
        <taxon>Euteleostomi</taxon>
        <taxon>Actinopterygii</taxon>
        <taxon>Neopterygii</taxon>
        <taxon>Teleostei</taxon>
        <taxon>Ostariophysi</taxon>
        <taxon>Siluriformes</taxon>
        <taxon>Bagridae</taxon>
        <taxon>Hemibagrus</taxon>
    </lineage>
</organism>
<sequence>ERLQEQLSSYILATLKYTQTVKEFYDEESDWNSKRVSEHERMIDIKNRADSRSQELEKELGEVLEKTLEGLKKLQHFLDAVENLAVTSVFIFMGERFMPQGVSSLSVRSVISAARMVAPLLVHFKRDAGAFFQPSLSNVEVLAFQLDKYIRVTQQICEKIKEMSRGLAGFAVFVMDESIRLTFLFDVKAQDFIKLFSECHPRMLQFLSDLDEAADQLDKMKLGSDISSVAGSSVGITGGVLSIAGLALAPFTAGASLALTLTGVGLGVT</sequence>
<dbReference type="Pfam" id="PF05461">
    <property type="entry name" value="ApoL"/>
    <property type="match status" value="1"/>
</dbReference>
<dbReference type="InterPro" id="IPR008405">
    <property type="entry name" value="ApoL"/>
</dbReference>
<dbReference type="GO" id="GO:0008289">
    <property type="term" value="F:lipid binding"/>
    <property type="evidence" value="ECO:0007669"/>
    <property type="project" value="InterPro"/>
</dbReference>
<dbReference type="PANTHER" id="PTHR14096">
    <property type="entry name" value="APOLIPOPROTEIN L"/>
    <property type="match status" value="1"/>
</dbReference>
<dbReference type="AlphaFoldDB" id="A0AAE0Q476"/>
<name>A0AAE0Q476_9TELE</name>
<evidence type="ECO:0000313" key="3">
    <source>
        <dbReference type="Proteomes" id="UP001274896"/>
    </source>
</evidence>
<dbReference type="Proteomes" id="UP001274896">
    <property type="component" value="Unassembled WGS sequence"/>
</dbReference>
<evidence type="ECO:0000313" key="2">
    <source>
        <dbReference type="EMBL" id="KAK3513759.1"/>
    </source>
</evidence>
<accession>A0AAE0Q476</accession>
<dbReference type="GO" id="GO:0005576">
    <property type="term" value="C:extracellular region"/>
    <property type="evidence" value="ECO:0007669"/>
    <property type="project" value="InterPro"/>
</dbReference>
<dbReference type="GO" id="GO:0006869">
    <property type="term" value="P:lipid transport"/>
    <property type="evidence" value="ECO:0007669"/>
    <property type="project" value="InterPro"/>
</dbReference>
<gene>
    <name evidence="2" type="ORF">QTP70_028711</name>
</gene>
<reference evidence="2" key="1">
    <citation type="submission" date="2023-06" db="EMBL/GenBank/DDBJ databases">
        <title>Male Hemibagrus guttatus genome.</title>
        <authorList>
            <person name="Bian C."/>
        </authorList>
    </citation>
    <scope>NUCLEOTIDE SEQUENCE</scope>
    <source>
        <strain evidence="2">Male_cb2023</strain>
        <tissue evidence="2">Muscle</tissue>
    </source>
</reference>
<evidence type="ECO:0000256" key="1">
    <source>
        <dbReference type="ARBA" id="ARBA00010090"/>
    </source>
</evidence>
<dbReference type="GO" id="GO:0016020">
    <property type="term" value="C:membrane"/>
    <property type="evidence" value="ECO:0007669"/>
    <property type="project" value="TreeGrafter"/>
</dbReference>
<comment type="caution">
    <text evidence="2">The sequence shown here is derived from an EMBL/GenBank/DDBJ whole genome shotgun (WGS) entry which is preliminary data.</text>
</comment>
<comment type="similarity">
    <text evidence="1">Belongs to the apolipoprotein L family.</text>
</comment>
<protein>
    <submittedName>
        <fullName evidence="2">Uncharacterized protein</fullName>
    </submittedName>
</protein>
<feature type="non-terminal residue" evidence="2">
    <location>
        <position position="269"/>
    </location>
</feature>
<dbReference type="EMBL" id="JAUCMX010000022">
    <property type="protein sequence ID" value="KAK3513759.1"/>
    <property type="molecule type" value="Genomic_DNA"/>
</dbReference>